<dbReference type="InterPro" id="IPR001867">
    <property type="entry name" value="OmpR/PhoB-type_DNA-bd"/>
</dbReference>
<dbReference type="SMART" id="SM00448">
    <property type="entry name" value="REC"/>
    <property type="match status" value="1"/>
</dbReference>
<keyword evidence="3" id="KW-0805">Transcription regulation</keyword>
<dbReference type="PROSITE" id="PS51755">
    <property type="entry name" value="OMPR_PHOB"/>
    <property type="match status" value="1"/>
</dbReference>
<protein>
    <submittedName>
        <fullName evidence="10">DNA-binding response regulator</fullName>
    </submittedName>
</protein>
<comment type="caution">
    <text evidence="10">The sequence shown here is derived from an EMBL/GenBank/DDBJ whole genome shotgun (WGS) entry which is preliminary data.</text>
</comment>
<dbReference type="EMBL" id="NMSH01000001">
    <property type="protein sequence ID" value="PAR23000.1"/>
    <property type="molecule type" value="Genomic_DNA"/>
</dbReference>
<dbReference type="SUPFAM" id="SSF46894">
    <property type="entry name" value="C-terminal effector domain of the bipartite response regulators"/>
    <property type="match status" value="1"/>
</dbReference>
<evidence type="ECO:0000256" key="3">
    <source>
        <dbReference type="ARBA" id="ARBA00023015"/>
    </source>
</evidence>
<dbReference type="InterPro" id="IPR011006">
    <property type="entry name" value="CheY-like_superfamily"/>
</dbReference>
<dbReference type="Gene3D" id="6.10.250.690">
    <property type="match status" value="1"/>
</dbReference>
<proteinExistence type="predicted"/>
<accession>A0A271VXW2</accession>
<dbReference type="AlphaFoldDB" id="A0A271VXW2"/>
<dbReference type="PROSITE" id="PS50110">
    <property type="entry name" value="RESPONSE_REGULATORY"/>
    <property type="match status" value="1"/>
</dbReference>
<evidence type="ECO:0000256" key="4">
    <source>
        <dbReference type="ARBA" id="ARBA00023125"/>
    </source>
</evidence>
<gene>
    <name evidence="10" type="ORF">CGU03_00475</name>
</gene>
<reference evidence="11" key="1">
    <citation type="submission" date="2017-07" db="EMBL/GenBank/DDBJ databases">
        <authorList>
            <person name="Boucher Y."/>
            <person name="Orata F.D."/>
        </authorList>
    </citation>
    <scope>NUCLEOTIDE SEQUENCE [LARGE SCALE GENOMIC DNA]</scope>
    <source>
        <strain evidence="11">OYP9E10</strain>
    </source>
</reference>
<evidence type="ECO:0000259" key="8">
    <source>
        <dbReference type="PROSITE" id="PS50110"/>
    </source>
</evidence>
<dbReference type="GO" id="GO:0000156">
    <property type="term" value="F:phosphorelay response regulator activity"/>
    <property type="evidence" value="ECO:0007669"/>
    <property type="project" value="TreeGrafter"/>
</dbReference>
<dbReference type="PANTHER" id="PTHR48111">
    <property type="entry name" value="REGULATOR OF RPOS"/>
    <property type="match status" value="1"/>
</dbReference>
<name>A0A271VXW2_VIBMT</name>
<feature type="domain" description="Response regulatory" evidence="8">
    <location>
        <begin position="10"/>
        <end position="121"/>
    </location>
</feature>
<dbReference type="InterPro" id="IPR039420">
    <property type="entry name" value="WalR-like"/>
</dbReference>
<keyword evidence="2" id="KW-0902">Two-component regulatory system</keyword>
<dbReference type="InterPro" id="IPR016032">
    <property type="entry name" value="Sig_transdc_resp-reg_C-effctor"/>
</dbReference>
<organism evidence="10 11">
    <name type="scientific">Vibrio metoecus</name>
    <dbReference type="NCBI Taxonomy" id="1481663"/>
    <lineage>
        <taxon>Bacteria</taxon>
        <taxon>Pseudomonadati</taxon>
        <taxon>Pseudomonadota</taxon>
        <taxon>Gammaproteobacteria</taxon>
        <taxon>Vibrionales</taxon>
        <taxon>Vibrionaceae</taxon>
        <taxon>Vibrio</taxon>
    </lineage>
</organism>
<dbReference type="GO" id="GO:0005829">
    <property type="term" value="C:cytosol"/>
    <property type="evidence" value="ECO:0007669"/>
    <property type="project" value="TreeGrafter"/>
</dbReference>
<dbReference type="GO" id="GO:0000976">
    <property type="term" value="F:transcription cis-regulatory region binding"/>
    <property type="evidence" value="ECO:0007669"/>
    <property type="project" value="TreeGrafter"/>
</dbReference>
<evidence type="ECO:0000313" key="10">
    <source>
        <dbReference type="EMBL" id="PAR23000.1"/>
    </source>
</evidence>
<evidence type="ECO:0000313" key="11">
    <source>
        <dbReference type="Proteomes" id="UP000216173"/>
    </source>
</evidence>
<dbReference type="Proteomes" id="UP000216173">
    <property type="component" value="Unassembled WGS sequence"/>
</dbReference>
<evidence type="ECO:0000256" key="6">
    <source>
        <dbReference type="PROSITE-ProRule" id="PRU00169"/>
    </source>
</evidence>
<keyword evidence="1 6" id="KW-0597">Phosphoprotein</keyword>
<sequence>MYFGAAAMKRILLIEDDTLLGQGLRDYLHDHGYACEWVTQSQQVEKHWFSTDLVILDRQLHDGDSLKHLPHWLMLKALPVIVLTAKIEVEQRIEGLKAGAKDYVLKPFSHQELLARIEAQLRPLGSSVLSYADIVVDVANRSVLNNQTPVELKPKEFQLLLMLLQNPGRVYHRDELLNLIWGYQYFPTTRTVDNHILHLRQKLPQLDIETLRGVGYRLKGASV</sequence>
<dbReference type="Pfam" id="PF00072">
    <property type="entry name" value="Response_reg"/>
    <property type="match status" value="1"/>
</dbReference>
<evidence type="ECO:0000256" key="2">
    <source>
        <dbReference type="ARBA" id="ARBA00023012"/>
    </source>
</evidence>
<dbReference type="InterPro" id="IPR036388">
    <property type="entry name" value="WH-like_DNA-bd_sf"/>
</dbReference>
<feature type="DNA-binding region" description="OmpR/PhoB-type" evidence="7">
    <location>
        <begin position="126"/>
        <end position="220"/>
    </location>
</feature>
<dbReference type="SMART" id="SM00862">
    <property type="entry name" value="Trans_reg_C"/>
    <property type="match status" value="1"/>
</dbReference>
<dbReference type="GO" id="GO:0032993">
    <property type="term" value="C:protein-DNA complex"/>
    <property type="evidence" value="ECO:0007669"/>
    <property type="project" value="TreeGrafter"/>
</dbReference>
<evidence type="ECO:0000256" key="5">
    <source>
        <dbReference type="ARBA" id="ARBA00023163"/>
    </source>
</evidence>
<evidence type="ECO:0000256" key="7">
    <source>
        <dbReference type="PROSITE-ProRule" id="PRU01091"/>
    </source>
</evidence>
<dbReference type="GO" id="GO:0006355">
    <property type="term" value="P:regulation of DNA-templated transcription"/>
    <property type="evidence" value="ECO:0007669"/>
    <property type="project" value="InterPro"/>
</dbReference>
<evidence type="ECO:0000256" key="1">
    <source>
        <dbReference type="ARBA" id="ARBA00022553"/>
    </source>
</evidence>
<dbReference type="SUPFAM" id="SSF52172">
    <property type="entry name" value="CheY-like"/>
    <property type="match status" value="1"/>
</dbReference>
<dbReference type="CDD" id="cd00383">
    <property type="entry name" value="trans_reg_C"/>
    <property type="match status" value="1"/>
</dbReference>
<feature type="domain" description="OmpR/PhoB-type" evidence="9">
    <location>
        <begin position="126"/>
        <end position="220"/>
    </location>
</feature>
<keyword evidence="5" id="KW-0804">Transcription</keyword>
<dbReference type="Gene3D" id="1.10.10.10">
    <property type="entry name" value="Winged helix-like DNA-binding domain superfamily/Winged helix DNA-binding domain"/>
    <property type="match status" value="1"/>
</dbReference>
<evidence type="ECO:0000259" key="9">
    <source>
        <dbReference type="PROSITE" id="PS51755"/>
    </source>
</evidence>
<dbReference type="Gene3D" id="3.40.50.2300">
    <property type="match status" value="1"/>
</dbReference>
<feature type="modified residue" description="4-aspartylphosphate" evidence="6">
    <location>
        <position position="57"/>
    </location>
</feature>
<dbReference type="PANTHER" id="PTHR48111:SF21">
    <property type="entry name" value="DNA-BINDING DUAL MASTER TRANSCRIPTIONAL REGULATOR RPAA"/>
    <property type="match status" value="1"/>
</dbReference>
<keyword evidence="4 7" id="KW-0238">DNA-binding</keyword>
<dbReference type="Pfam" id="PF00486">
    <property type="entry name" value="Trans_reg_C"/>
    <property type="match status" value="1"/>
</dbReference>
<dbReference type="InterPro" id="IPR001789">
    <property type="entry name" value="Sig_transdc_resp-reg_receiver"/>
</dbReference>